<dbReference type="OrthoDB" id="9811174at2"/>
<dbReference type="EMBL" id="AZGC01000020">
    <property type="protein sequence ID" value="KRL95278.1"/>
    <property type="molecule type" value="Genomic_DNA"/>
</dbReference>
<keyword evidence="2" id="KW-0175">Coiled coil</keyword>
<evidence type="ECO:0000313" key="4">
    <source>
        <dbReference type="EMBL" id="KRL95278.1"/>
    </source>
</evidence>
<keyword evidence="1" id="KW-0238">DNA-binding</keyword>
<accession>A0A0R1UQ92</accession>
<dbReference type="SUPFAM" id="SSF46955">
    <property type="entry name" value="Putative DNA-binding domain"/>
    <property type="match status" value="1"/>
</dbReference>
<feature type="domain" description="HTH merR-type" evidence="3">
    <location>
        <begin position="1"/>
        <end position="74"/>
    </location>
</feature>
<dbReference type="Gene3D" id="1.10.1660.10">
    <property type="match status" value="1"/>
</dbReference>
<dbReference type="GO" id="GO:0003677">
    <property type="term" value="F:DNA binding"/>
    <property type="evidence" value="ECO:0007669"/>
    <property type="project" value="UniProtKB-KW"/>
</dbReference>
<protein>
    <recommendedName>
        <fullName evidence="3">HTH merR-type domain-containing protein</fullName>
    </recommendedName>
</protein>
<sequence>MLAPGNKRISTVAKEYCLAASTLRFYEDQGLLPTLKRLNGTRIFDADALQALEDIECLKLVGMSIADIRDFMNLKRAGDATLSQRQQMLSNQRQHLEDQIEELKQSLVKLKHKEWYYQEAAKAGSEDIFSDDCTTEYYRAHPDEQK</sequence>
<dbReference type="Proteomes" id="UP000051084">
    <property type="component" value="Unassembled WGS sequence"/>
</dbReference>
<feature type="coiled-coil region" evidence="2">
    <location>
        <begin position="86"/>
        <end position="113"/>
    </location>
</feature>
<dbReference type="PATRIC" id="fig|1423742.4.peg.900"/>
<proteinExistence type="predicted"/>
<reference evidence="4 5" key="1">
    <citation type="journal article" date="2015" name="Genome Announc.">
        <title>Expanding the biotechnology potential of lactobacilli through comparative genomics of 213 strains and associated genera.</title>
        <authorList>
            <person name="Sun Z."/>
            <person name="Harris H.M."/>
            <person name="McCann A."/>
            <person name="Guo C."/>
            <person name="Argimon S."/>
            <person name="Zhang W."/>
            <person name="Yang X."/>
            <person name="Jeffery I.B."/>
            <person name="Cooney J.C."/>
            <person name="Kagawa T.F."/>
            <person name="Liu W."/>
            <person name="Song Y."/>
            <person name="Salvetti E."/>
            <person name="Wrobel A."/>
            <person name="Rasinkangas P."/>
            <person name="Parkhill J."/>
            <person name="Rea M.C."/>
            <person name="O'Sullivan O."/>
            <person name="Ritari J."/>
            <person name="Douillard F.P."/>
            <person name="Paul Ross R."/>
            <person name="Yang R."/>
            <person name="Briner A.E."/>
            <person name="Felis G.E."/>
            <person name="de Vos W.M."/>
            <person name="Barrangou R."/>
            <person name="Klaenhammer T.R."/>
            <person name="Caufield P.W."/>
            <person name="Cui Y."/>
            <person name="Zhang H."/>
            <person name="O'Toole P.W."/>
        </authorList>
    </citation>
    <scope>NUCLEOTIDE SEQUENCE [LARGE SCALE GENOMIC DNA]</scope>
    <source>
        <strain evidence="4 5">DSM 18793</strain>
    </source>
</reference>
<dbReference type="AlphaFoldDB" id="A0A0R1UQ92"/>
<dbReference type="InterPro" id="IPR009061">
    <property type="entry name" value="DNA-bd_dom_put_sf"/>
</dbReference>
<dbReference type="PANTHER" id="PTHR30204">
    <property type="entry name" value="REDOX-CYCLING DRUG-SENSING TRANSCRIPTIONAL ACTIVATOR SOXR"/>
    <property type="match status" value="1"/>
</dbReference>
<evidence type="ECO:0000259" key="3">
    <source>
        <dbReference type="PROSITE" id="PS50937"/>
    </source>
</evidence>
<keyword evidence="5" id="KW-1185">Reference proteome</keyword>
<dbReference type="PROSITE" id="PS50937">
    <property type="entry name" value="HTH_MERR_2"/>
    <property type="match status" value="1"/>
</dbReference>
<organism evidence="4 5">
    <name type="scientific">Limosilactobacillus equigenerosi DSM 18793 = JCM 14505</name>
    <dbReference type="NCBI Taxonomy" id="1423742"/>
    <lineage>
        <taxon>Bacteria</taxon>
        <taxon>Bacillati</taxon>
        <taxon>Bacillota</taxon>
        <taxon>Bacilli</taxon>
        <taxon>Lactobacillales</taxon>
        <taxon>Lactobacillaceae</taxon>
        <taxon>Limosilactobacillus</taxon>
    </lineage>
</organism>
<dbReference type="RefSeq" id="WP_054653343.1">
    <property type="nucleotide sequence ID" value="NZ_AZGC01000020.1"/>
</dbReference>
<evidence type="ECO:0000313" key="5">
    <source>
        <dbReference type="Proteomes" id="UP000051084"/>
    </source>
</evidence>
<dbReference type="PANTHER" id="PTHR30204:SF98">
    <property type="entry name" value="HTH-TYPE TRANSCRIPTIONAL REGULATOR ADHR"/>
    <property type="match status" value="1"/>
</dbReference>
<gene>
    <name evidence="4" type="ORF">FC21_GL000866</name>
</gene>
<dbReference type="Pfam" id="PF13411">
    <property type="entry name" value="MerR_1"/>
    <property type="match status" value="1"/>
</dbReference>
<evidence type="ECO:0000256" key="2">
    <source>
        <dbReference type="SAM" id="Coils"/>
    </source>
</evidence>
<comment type="caution">
    <text evidence="4">The sequence shown here is derived from an EMBL/GenBank/DDBJ whole genome shotgun (WGS) entry which is preliminary data.</text>
</comment>
<dbReference type="STRING" id="417373.GCA_001570685_00894"/>
<dbReference type="SMART" id="SM00422">
    <property type="entry name" value="HTH_MERR"/>
    <property type="match status" value="1"/>
</dbReference>
<dbReference type="GO" id="GO:0003700">
    <property type="term" value="F:DNA-binding transcription factor activity"/>
    <property type="evidence" value="ECO:0007669"/>
    <property type="project" value="InterPro"/>
</dbReference>
<dbReference type="CDD" id="cd01109">
    <property type="entry name" value="HTH_YyaN"/>
    <property type="match status" value="1"/>
</dbReference>
<dbReference type="InterPro" id="IPR000551">
    <property type="entry name" value="MerR-type_HTH_dom"/>
</dbReference>
<evidence type="ECO:0000256" key="1">
    <source>
        <dbReference type="ARBA" id="ARBA00023125"/>
    </source>
</evidence>
<name>A0A0R1UQ92_9LACO</name>
<dbReference type="InterPro" id="IPR047057">
    <property type="entry name" value="MerR_fam"/>
</dbReference>